<feature type="binding site" evidence="5">
    <location>
        <position position="342"/>
    </location>
    <ligand>
        <name>substrate</name>
    </ligand>
</feature>
<dbReference type="Proteomes" id="UP000490939">
    <property type="component" value="Unassembled WGS sequence"/>
</dbReference>
<dbReference type="OrthoDB" id="5046242at2759"/>
<dbReference type="PANTHER" id="PTHR43563">
    <property type="entry name" value="AMINE OXIDASE"/>
    <property type="match status" value="1"/>
</dbReference>
<keyword evidence="3 6" id="KW-0560">Oxidoreductase</keyword>
<dbReference type="PANTHER" id="PTHR43563:SF14">
    <property type="entry name" value="AMINE OXIDASE"/>
    <property type="match status" value="1"/>
</dbReference>
<feature type="binding site" evidence="5">
    <location>
        <begin position="33"/>
        <end position="34"/>
    </location>
    <ligand>
        <name>FAD</name>
        <dbReference type="ChEBI" id="CHEBI:57692"/>
    </ligand>
</feature>
<keyword evidence="6" id="KW-0285">Flavoprotein</keyword>
<evidence type="ECO:0000256" key="5">
    <source>
        <dbReference type="PIRSR" id="PIRSR601613-1"/>
    </source>
</evidence>
<evidence type="ECO:0000313" key="9">
    <source>
        <dbReference type="EMBL" id="KAE9984680.1"/>
    </source>
</evidence>
<dbReference type="InterPro" id="IPR001613">
    <property type="entry name" value="Flavin_amine_oxidase"/>
</dbReference>
<feature type="domain" description="Amine oxidase" evidence="7">
    <location>
        <begin position="13"/>
        <end position="449"/>
    </location>
</feature>
<feature type="binding site" evidence="5">
    <location>
        <position position="235"/>
    </location>
    <ligand>
        <name>FAD</name>
        <dbReference type="ChEBI" id="CHEBI:57692"/>
    </ligand>
</feature>
<evidence type="ECO:0000256" key="1">
    <source>
        <dbReference type="ARBA" id="ARBA00001974"/>
    </source>
</evidence>
<keyword evidence="6" id="KW-0274">FAD</keyword>
<comment type="caution">
    <text evidence="10">The sequence shown here is derived from an EMBL/GenBank/DDBJ whole genome shotgun (WGS) entry which is preliminary data.</text>
</comment>
<dbReference type="Gene3D" id="3.90.660.10">
    <property type="match status" value="1"/>
</dbReference>
<evidence type="ECO:0000256" key="3">
    <source>
        <dbReference type="ARBA" id="ARBA00023002"/>
    </source>
</evidence>
<evidence type="ECO:0000256" key="6">
    <source>
        <dbReference type="RuleBase" id="RU362067"/>
    </source>
</evidence>
<evidence type="ECO:0000313" key="11">
    <source>
        <dbReference type="Proteomes" id="UP000447873"/>
    </source>
</evidence>
<evidence type="ECO:0000259" key="7">
    <source>
        <dbReference type="Pfam" id="PF01593"/>
    </source>
</evidence>
<dbReference type="InterPro" id="IPR050703">
    <property type="entry name" value="Flavin_MAO"/>
</dbReference>
<dbReference type="EMBL" id="WNWR01000066">
    <property type="protein sequence ID" value="KAE9992221.1"/>
    <property type="molecule type" value="Genomic_DNA"/>
</dbReference>
<dbReference type="GO" id="GO:0097621">
    <property type="term" value="F:monoamine oxidase activity"/>
    <property type="evidence" value="ECO:0007669"/>
    <property type="project" value="UniProtKB-EC"/>
</dbReference>
<keyword evidence="12" id="KW-1185">Reference proteome</keyword>
<accession>A0A8H3VPM1</accession>
<feature type="binding site" evidence="5">
    <location>
        <position position="429"/>
    </location>
    <ligand>
        <name>FAD</name>
        <dbReference type="ChEBI" id="CHEBI:57692"/>
    </ligand>
</feature>
<dbReference type="SUPFAM" id="SSF51905">
    <property type="entry name" value="FAD/NAD(P)-binding domain"/>
    <property type="match status" value="1"/>
</dbReference>
<comment type="cofactor">
    <cofactor evidence="1 6">
        <name>FAD</name>
        <dbReference type="ChEBI" id="CHEBI:57692"/>
    </cofactor>
</comment>
<dbReference type="Proteomes" id="UP000433883">
    <property type="component" value="Unassembled WGS sequence"/>
</dbReference>
<dbReference type="Gene3D" id="3.50.50.60">
    <property type="entry name" value="FAD/NAD(P)-binding domain"/>
    <property type="match status" value="1"/>
</dbReference>
<comment type="catalytic activity">
    <reaction evidence="4">
        <text>a secondary aliphatic amine + O2 + H2O = a primary amine + an aldehyde + H2O2</text>
        <dbReference type="Rhea" id="RHEA:26414"/>
        <dbReference type="ChEBI" id="CHEBI:15377"/>
        <dbReference type="ChEBI" id="CHEBI:15379"/>
        <dbReference type="ChEBI" id="CHEBI:16240"/>
        <dbReference type="ChEBI" id="CHEBI:17478"/>
        <dbReference type="ChEBI" id="CHEBI:58855"/>
        <dbReference type="ChEBI" id="CHEBI:65296"/>
        <dbReference type="EC" id="1.4.3.4"/>
    </reaction>
</comment>
<dbReference type="EC" id="1.4.3.-" evidence="6"/>
<name>A0A8H3VPM1_VENIN</name>
<dbReference type="InterPro" id="IPR036188">
    <property type="entry name" value="FAD/NAD-bd_sf"/>
</dbReference>
<organism evidence="10 12">
    <name type="scientific">Venturia inaequalis</name>
    <name type="common">Apple scab fungus</name>
    <dbReference type="NCBI Taxonomy" id="5025"/>
    <lineage>
        <taxon>Eukaryota</taxon>
        <taxon>Fungi</taxon>
        <taxon>Dikarya</taxon>
        <taxon>Ascomycota</taxon>
        <taxon>Pezizomycotina</taxon>
        <taxon>Dothideomycetes</taxon>
        <taxon>Pleosporomycetidae</taxon>
        <taxon>Venturiales</taxon>
        <taxon>Venturiaceae</taxon>
        <taxon>Venturia</taxon>
    </lineage>
</organism>
<evidence type="ECO:0000313" key="10">
    <source>
        <dbReference type="EMBL" id="KAE9992221.1"/>
    </source>
</evidence>
<sequence length="464" mass="50315">MPAYDVLILGAGLAGLSAANKITASGLACLVLEARDRVGGRTWSQPLPSGEGTIDLGAAWINDTNQSRMFELAKLFGAELIEQNTKGDVVLQHADGGLMSFAYGELPGFEAKEKDQVEAIRDMVEVDCQKVSCASPQDSALDALSFLDYLKSRGASDLAIATASIWTRAMLGQEPEDISALYFLNYCKSGGGLMQMRSDCKDGGQYLRVKQGTQLFSTGLADSLPSGTIRLNSPVLSILQLDSGTVIVKTKDGSTFQAKKVVSAIPQTVLRTISFSPPLPREKALLTGAFKYGYYTKMMLRFTHPFWVEKGCCGLVQSFKGPASVIRDTSIPADEKWILTCFLAGSPGEKWAKQTEKERTEALVRQVGELWDNDEEARESFVEALGREWCQEEYSGWGCPCPSLGPGILTEVGRALREPFGNIHFAGTETADVWKGYMEGAVRSGDRAGHEVVAGLKVVADMPY</sequence>
<dbReference type="SUPFAM" id="SSF54373">
    <property type="entry name" value="FAD-linked reductases, C-terminal domain"/>
    <property type="match status" value="1"/>
</dbReference>
<dbReference type="Proteomes" id="UP000447873">
    <property type="component" value="Unassembled WGS sequence"/>
</dbReference>
<comment type="similarity">
    <text evidence="2 6">Belongs to the flavin monoamine oxidase family.</text>
</comment>
<dbReference type="EMBL" id="WNWQ01000014">
    <property type="protein sequence ID" value="KAE9984680.1"/>
    <property type="molecule type" value="Genomic_DNA"/>
</dbReference>
<protein>
    <recommendedName>
        <fullName evidence="6">Amine oxidase</fullName>
        <ecNumber evidence="6">1.4.3.-</ecNumber>
    </recommendedName>
</protein>
<dbReference type="Gene3D" id="1.10.405.10">
    <property type="entry name" value="Guanine Nucleotide Dissociation Inhibitor, domain 1"/>
    <property type="match status" value="1"/>
</dbReference>
<evidence type="ECO:0000313" key="12">
    <source>
        <dbReference type="Proteomes" id="UP000490939"/>
    </source>
</evidence>
<evidence type="ECO:0000256" key="4">
    <source>
        <dbReference type="ARBA" id="ARBA00048448"/>
    </source>
</evidence>
<dbReference type="InterPro" id="IPR002937">
    <property type="entry name" value="Amino_oxidase"/>
</dbReference>
<dbReference type="EMBL" id="WNWS01000092">
    <property type="protein sequence ID" value="KAE9981239.1"/>
    <property type="molecule type" value="Genomic_DNA"/>
</dbReference>
<evidence type="ECO:0000256" key="2">
    <source>
        <dbReference type="ARBA" id="ARBA00005995"/>
    </source>
</evidence>
<dbReference type="AlphaFoldDB" id="A0A8H3VPM1"/>
<gene>
    <name evidence="9" type="ORF">BLS_001675</name>
    <name evidence="10" type="ORF">EG327_009719</name>
    <name evidence="8" type="ORF">EG328_011789</name>
</gene>
<dbReference type="Pfam" id="PF01593">
    <property type="entry name" value="Amino_oxidase"/>
    <property type="match status" value="1"/>
</dbReference>
<reference evidence="10 12" key="1">
    <citation type="submission" date="2019-07" db="EMBL/GenBank/DDBJ databases">
        <title>Venturia inaequalis Genome Resource.</title>
        <authorList>
            <person name="Lichtner F.J."/>
        </authorList>
    </citation>
    <scope>NUCLEOTIDE SEQUENCE [LARGE SCALE GENOMIC DNA]</scope>
    <source>
        <strain evidence="8 11">120213</strain>
        <strain evidence="9">Bline_iso_100314</strain>
        <strain evidence="10 12">DMI_063113</strain>
    </source>
</reference>
<evidence type="ECO:0000313" key="8">
    <source>
        <dbReference type="EMBL" id="KAE9981239.1"/>
    </source>
</evidence>
<dbReference type="PRINTS" id="PR00757">
    <property type="entry name" value="AMINEOXDASEF"/>
</dbReference>
<proteinExistence type="inferred from homology"/>